<evidence type="ECO:0000259" key="6">
    <source>
        <dbReference type="PROSITE" id="PS51935"/>
    </source>
</evidence>
<dbReference type="Proteomes" id="UP000632138">
    <property type="component" value="Unassembled WGS sequence"/>
</dbReference>
<evidence type="ECO:0000313" key="8">
    <source>
        <dbReference type="Proteomes" id="UP000632138"/>
    </source>
</evidence>
<protein>
    <submittedName>
        <fullName evidence="7">C40 family peptidase</fullName>
    </submittedName>
</protein>
<reference evidence="7 8" key="1">
    <citation type="submission" date="2021-01" db="EMBL/GenBank/DDBJ databases">
        <title>Actinoplanes sp. nov. LDG1-06 isolated from lichen.</title>
        <authorList>
            <person name="Saeng-In P."/>
            <person name="Phongsopitanun W."/>
            <person name="Kanchanasin P."/>
            <person name="Yuki M."/>
            <person name="Kudo T."/>
            <person name="Ohkuma M."/>
            <person name="Tanasupawat S."/>
        </authorList>
    </citation>
    <scope>NUCLEOTIDE SEQUENCE [LARGE SCALE GENOMIC DNA]</scope>
    <source>
        <strain evidence="7 8">LDG1-06</strain>
    </source>
</reference>
<dbReference type="Gene3D" id="6.10.250.3150">
    <property type="match status" value="1"/>
</dbReference>
<feature type="chain" id="PRO_5045954017" evidence="5">
    <location>
        <begin position="28"/>
        <end position="325"/>
    </location>
</feature>
<dbReference type="Pfam" id="PF00877">
    <property type="entry name" value="NLPC_P60"/>
    <property type="match status" value="1"/>
</dbReference>
<evidence type="ECO:0000256" key="3">
    <source>
        <dbReference type="ARBA" id="ARBA00022801"/>
    </source>
</evidence>
<comment type="similarity">
    <text evidence="1">Belongs to the peptidase C40 family.</text>
</comment>
<feature type="domain" description="NlpC/P60" evidence="6">
    <location>
        <begin position="209"/>
        <end position="325"/>
    </location>
</feature>
<keyword evidence="4" id="KW-0788">Thiol protease</keyword>
<evidence type="ECO:0000256" key="1">
    <source>
        <dbReference type="ARBA" id="ARBA00007074"/>
    </source>
</evidence>
<keyword evidence="5" id="KW-0732">Signal</keyword>
<dbReference type="PANTHER" id="PTHR47359">
    <property type="entry name" value="PEPTIDOGLYCAN DL-ENDOPEPTIDASE CWLO"/>
    <property type="match status" value="1"/>
</dbReference>
<keyword evidence="8" id="KW-1185">Reference proteome</keyword>
<comment type="caution">
    <text evidence="7">The sequence shown here is derived from an EMBL/GenBank/DDBJ whole genome shotgun (WGS) entry which is preliminary data.</text>
</comment>
<dbReference type="Gene3D" id="3.90.1720.10">
    <property type="entry name" value="endopeptidase domain like (from Nostoc punctiforme)"/>
    <property type="match status" value="1"/>
</dbReference>
<gene>
    <name evidence="7" type="ORF">JIG36_46755</name>
</gene>
<dbReference type="PANTHER" id="PTHR47359:SF3">
    <property type="entry name" value="NLP_P60 DOMAIN-CONTAINING PROTEIN-RELATED"/>
    <property type="match status" value="1"/>
</dbReference>
<dbReference type="InterPro" id="IPR038765">
    <property type="entry name" value="Papain-like_cys_pep_sf"/>
</dbReference>
<sequence>MRRAAVVRSLVCAAAAVGILFSGPAVAHATPSPGSVEAQIDKQWNQLEPVIEQYNDVHGKLIKNQAQQKKLAAQITPLQVKVDLAMQQVRGLAVDAYKQGSPSALNAMLITGSPTGLTDKLMYLDQLARHQQEQIADVAALRDKLAATKADLDAVTKSVAARDVDLAQRKKAIETKITSLQKLRIQAYGASGADDGPYKTGPCPVDYTNDKGGRAAQRACDLVGLPYVFGSAGPNSYDCSGLTQAAWASVGVHLDHYTKDQWNQGRPVSADELQPGDLVFYYPGSLHHVAIYIGDGMVVHAPHTGDHVRMATIDRGPIAGYRRPG</sequence>
<feature type="signal peptide" evidence="5">
    <location>
        <begin position="1"/>
        <end position="27"/>
    </location>
</feature>
<name>A0ABS2AT36_9ACTN</name>
<evidence type="ECO:0000256" key="2">
    <source>
        <dbReference type="ARBA" id="ARBA00022670"/>
    </source>
</evidence>
<dbReference type="RefSeq" id="WP_203383382.1">
    <property type="nucleotide sequence ID" value="NZ_JAENHP010000031.1"/>
</dbReference>
<keyword evidence="3" id="KW-0378">Hydrolase</keyword>
<keyword evidence="2" id="KW-0645">Protease</keyword>
<dbReference type="InterPro" id="IPR000064">
    <property type="entry name" value="NLP_P60_dom"/>
</dbReference>
<evidence type="ECO:0000256" key="5">
    <source>
        <dbReference type="SAM" id="SignalP"/>
    </source>
</evidence>
<dbReference type="InterPro" id="IPR051794">
    <property type="entry name" value="PG_Endopeptidase_C40"/>
</dbReference>
<dbReference type="EMBL" id="JAENHP010000031">
    <property type="protein sequence ID" value="MBM2623025.1"/>
    <property type="molecule type" value="Genomic_DNA"/>
</dbReference>
<organism evidence="7 8">
    <name type="scientific">Paractinoplanes ovalisporus</name>
    <dbReference type="NCBI Taxonomy" id="2810368"/>
    <lineage>
        <taxon>Bacteria</taxon>
        <taxon>Bacillati</taxon>
        <taxon>Actinomycetota</taxon>
        <taxon>Actinomycetes</taxon>
        <taxon>Micromonosporales</taxon>
        <taxon>Micromonosporaceae</taxon>
        <taxon>Paractinoplanes</taxon>
    </lineage>
</organism>
<proteinExistence type="inferred from homology"/>
<dbReference type="SUPFAM" id="SSF54001">
    <property type="entry name" value="Cysteine proteinases"/>
    <property type="match status" value="1"/>
</dbReference>
<evidence type="ECO:0000256" key="4">
    <source>
        <dbReference type="ARBA" id="ARBA00022807"/>
    </source>
</evidence>
<dbReference type="PROSITE" id="PS51935">
    <property type="entry name" value="NLPC_P60"/>
    <property type="match status" value="1"/>
</dbReference>
<evidence type="ECO:0000313" key="7">
    <source>
        <dbReference type="EMBL" id="MBM2623025.1"/>
    </source>
</evidence>
<accession>A0ABS2AT36</accession>